<dbReference type="GO" id="GO:0051028">
    <property type="term" value="P:mRNA transport"/>
    <property type="evidence" value="ECO:0007669"/>
    <property type="project" value="UniProtKB-KW"/>
</dbReference>
<feature type="compositionally biased region" description="Basic and acidic residues" evidence="8">
    <location>
        <begin position="473"/>
        <end position="485"/>
    </location>
</feature>
<dbReference type="SUPFAM" id="SSF50729">
    <property type="entry name" value="PH domain-like"/>
    <property type="match status" value="1"/>
</dbReference>
<feature type="region of interest" description="Disordered" evidence="8">
    <location>
        <begin position="1"/>
        <end position="28"/>
    </location>
</feature>
<keyword evidence="7" id="KW-0539">Nucleus</keyword>
<comment type="subcellular location">
    <subcellularLocation>
        <location evidence="1">Nucleus</location>
        <location evidence="1">Nuclear pore complex</location>
    </subcellularLocation>
</comment>
<feature type="domain" description="RanBD1" evidence="9">
    <location>
        <begin position="502"/>
        <end position="612"/>
    </location>
</feature>
<evidence type="ECO:0000256" key="3">
    <source>
        <dbReference type="ARBA" id="ARBA00022816"/>
    </source>
</evidence>
<dbReference type="GO" id="GO:0005643">
    <property type="term" value="C:nuclear pore"/>
    <property type="evidence" value="ECO:0007669"/>
    <property type="project" value="UniProtKB-SubCell"/>
</dbReference>
<keyword evidence="3" id="KW-0509">mRNA transport</keyword>
<dbReference type="EMBL" id="CAVLEF010000132">
    <property type="protein sequence ID" value="CAK1551918.1"/>
    <property type="molecule type" value="Genomic_DNA"/>
</dbReference>
<feature type="compositionally biased region" description="Basic and acidic residues" evidence="8">
    <location>
        <begin position="225"/>
        <end position="235"/>
    </location>
</feature>
<proteinExistence type="predicted"/>
<feature type="region of interest" description="Disordered" evidence="8">
    <location>
        <begin position="201"/>
        <end position="235"/>
    </location>
</feature>
<feature type="compositionally biased region" description="Polar residues" evidence="8">
    <location>
        <begin position="1"/>
        <end position="10"/>
    </location>
</feature>
<keyword evidence="4" id="KW-0653">Protein transport</keyword>
<evidence type="ECO:0000313" key="10">
    <source>
        <dbReference type="EMBL" id="CAK1551918.1"/>
    </source>
</evidence>
<evidence type="ECO:0000256" key="5">
    <source>
        <dbReference type="ARBA" id="ARBA00023010"/>
    </source>
</evidence>
<evidence type="ECO:0000313" key="11">
    <source>
        <dbReference type="Proteomes" id="UP001497472"/>
    </source>
</evidence>
<dbReference type="GO" id="GO:0015031">
    <property type="term" value="P:protein transport"/>
    <property type="evidence" value="ECO:0007669"/>
    <property type="project" value="UniProtKB-KW"/>
</dbReference>
<accession>A0AAV1JUX8</accession>
<comment type="caution">
    <text evidence="10">The sequence shown here is derived from an EMBL/GenBank/DDBJ whole genome shotgun (WGS) entry which is preliminary data.</text>
</comment>
<organism evidence="10 11">
    <name type="scientific">Leptosia nina</name>
    <dbReference type="NCBI Taxonomy" id="320188"/>
    <lineage>
        <taxon>Eukaryota</taxon>
        <taxon>Metazoa</taxon>
        <taxon>Ecdysozoa</taxon>
        <taxon>Arthropoda</taxon>
        <taxon>Hexapoda</taxon>
        <taxon>Insecta</taxon>
        <taxon>Pterygota</taxon>
        <taxon>Neoptera</taxon>
        <taxon>Endopterygota</taxon>
        <taxon>Lepidoptera</taxon>
        <taxon>Glossata</taxon>
        <taxon>Ditrysia</taxon>
        <taxon>Papilionoidea</taxon>
        <taxon>Pieridae</taxon>
        <taxon>Pierinae</taxon>
        <taxon>Leptosia</taxon>
    </lineage>
</organism>
<dbReference type="SMART" id="SM00160">
    <property type="entry name" value="RanBD"/>
    <property type="match status" value="1"/>
</dbReference>
<keyword evidence="11" id="KW-1185">Reference proteome</keyword>
<dbReference type="Pfam" id="PF08911">
    <property type="entry name" value="NUP50"/>
    <property type="match status" value="1"/>
</dbReference>
<dbReference type="Gene3D" id="2.30.29.30">
    <property type="entry name" value="Pleckstrin-homology domain (PH domain)/Phosphotyrosine-binding domain (PTB)"/>
    <property type="match status" value="1"/>
</dbReference>
<keyword evidence="5" id="KW-0811">Translocation</keyword>
<protein>
    <recommendedName>
        <fullName evidence="9">RanBD1 domain-containing protein</fullName>
    </recommendedName>
</protein>
<reference evidence="10 11" key="1">
    <citation type="submission" date="2023-11" db="EMBL/GenBank/DDBJ databases">
        <authorList>
            <person name="Okamura Y."/>
        </authorList>
    </citation>
    <scope>NUCLEOTIDE SEQUENCE [LARGE SCALE GENOMIC DNA]</scope>
</reference>
<feature type="compositionally biased region" description="Low complexity" evidence="8">
    <location>
        <begin position="399"/>
        <end position="413"/>
    </location>
</feature>
<evidence type="ECO:0000256" key="1">
    <source>
        <dbReference type="ARBA" id="ARBA00004567"/>
    </source>
</evidence>
<dbReference type="PROSITE" id="PS50196">
    <property type="entry name" value="RANBD1"/>
    <property type="match status" value="1"/>
</dbReference>
<feature type="compositionally biased region" description="Low complexity" evidence="8">
    <location>
        <begin position="341"/>
        <end position="356"/>
    </location>
</feature>
<feature type="compositionally biased region" description="Polar residues" evidence="8">
    <location>
        <begin position="377"/>
        <end position="398"/>
    </location>
</feature>
<dbReference type="InterPro" id="IPR053074">
    <property type="entry name" value="NPC_Nucleoporin"/>
</dbReference>
<dbReference type="AlphaFoldDB" id="A0AAV1JUX8"/>
<gene>
    <name evidence="10" type="ORF">LNINA_LOCUS11013</name>
</gene>
<dbReference type="CDD" id="cd13170">
    <property type="entry name" value="RanBD_NUP50"/>
    <property type="match status" value="1"/>
</dbReference>
<evidence type="ECO:0000256" key="4">
    <source>
        <dbReference type="ARBA" id="ARBA00022927"/>
    </source>
</evidence>
<keyword evidence="2" id="KW-0813">Transport</keyword>
<dbReference type="PANTHER" id="PTHR38697">
    <property type="entry name" value="NUCLEAR PORE COMPLEX PROTEIN SIMILAR TO S. CEREVISIAE NUP2 (EUROFUNG)"/>
    <property type="match status" value="1"/>
</dbReference>
<evidence type="ECO:0000256" key="7">
    <source>
        <dbReference type="ARBA" id="ARBA00023242"/>
    </source>
</evidence>
<sequence length="612" mass="66289">MSAKRTATSELNHENWDQEFNNEPEDGEGFKMAAKDVLEKRVIRTAKRRSNLSNNEAPKSVFSGFGGFNKTQKSSFDFLANLTNGNKSTTSTASTLESSSIFSPKPFATSSPGLFKSEISKTSVFESPNITVGSTQSSSVVIDTKTNSKPSESPFTVKAPSTPVSNFTFGIRPNAEASTSPLQKSNNIFGNQTQNVFANNTFKSPTANPSPSSQNIKLVESENTSNKKESDGDKEHIDEKKLTYYNNIKGLNISVSEWVKKHVDETPVCILTPIFKDYERHLKQIQDEYYGTEDIKPNDEKGDFKKGVNNTSKTTEASLNIFSQSPGTNSQEKTTNITFGTSASNNTSAPSATPNSLLNKSSEETKVSSFSFASSSNTTTPVKSTGFTFGTIPKAQSPNMSNNSISKDSSSVSPGIAQPPSVPPVTGTGFSFGITSSPQTSNLFNTKPGLSGTNGNAPFSFGTGKPFSFKSSIQEKAESSEKSAQGDEDEEPPKVEYKPLVEENCVFEKKCKVFVKKDGNFVDKGVGTLYIKKIEESGKHQLLVRANTTLGNVLLNLILSSSIPIQPMGKNNVMLVCIPSPDAKPPPTPILIRVKTSEEAHELLETLNKYKT</sequence>
<dbReference type="Pfam" id="PF00638">
    <property type="entry name" value="Ran_BP1"/>
    <property type="match status" value="1"/>
</dbReference>
<feature type="compositionally biased region" description="Polar residues" evidence="8">
    <location>
        <begin position="319"/>
        <end position="340"/>
    </location>
</feature>
<dbReference type="Proteomes" id="UP001497472">
    <property type="component" value="Unassembled WGS sequence"/>
</dbReference>
<dbReference type="InterPro" id="IPR015007">
    <property type="entry name" value="NUP2/50/61"/>
</dbReference>
<evidence type="ECO:0000256" key="6">
    <source>
        <dbReference type="ARBA" id="ARBA00023132"/>
    </source>
</evidence>
<feature type="compositionally biased region" description="Polar residues" evidence="8">
    <location>
        <begin position="201"/>
        <end position="224"/>
    </location>
</feature>
<dbReference type="InterPro" id="IPR011993">
    <property type="entry name" value="PH-like_dom_sf"/>
</dbReference>
<feature type="region of interest" description="Disordered" evidence="8">
    <location>
        <begin position="472"/>
        <end position="496"/>
    </location>
</feature>
<evidence type="ECO:0000256" key="8">
    <source>
        <dbReference type="SAM" id="MobiDB-lite"/>
    </source>
</evidence>
<evidence type="ECO:0000259" key="9">
    <source>
        <dbReference type="PROSITE" id="PS50196"/>
    </source>
</evidence>
<feature type="region of interest" description="Disordered" evidence="8">
    <location>
        <begin position="319"/>
        <end position="433"/>
    </location>
</feature>
<dbReference type="InterPro" id="IPR000156">
    <property type="entry name" value="Ran_bind_dom"/>
</dbReference>
<name>A0AAV1JUX8_9NEOP</name>
<keyword evidence="6" id="KW-0906">Nuclear pore complex</keyword>
<dbReference type="PANTHER" id="PTHR38697:SF1">
    <property type="entry name" value="NUCLEAR PORE COMPLEX PROTEIN SIMILAR TO S. CEREVISIAE NUP2 (EUROFUNG)"/>
    <property type="match status" value="1"/>
</dbReference>
<evidence type="ECO:0000256" key="2">
    <source>
        <dbReference type="ARBA" id="ARBA00022448"/>
    </source>
</evidence>